<feature type="chain" id="PRO_5046252214" evidence="5">
    <location>
        <begin position="26"/>
        <end position="476"/>
    </location>
</feature>
<dbReference type="Gene3D" id="3.30.1120.10">
    <property type="match status" value="1"/>
</dbReference>
<feature type="signal peptide" evidence="5">
    <location>
        <begin position="1"/>
        <end position="25"/>
    </location>
</feature>
<dbReference type="Proteomes" id="UP001324993">
    <property type="component" value="Chromosome"/>
</dbReference>
<sequence>MMLKLFEIRLHVAAAVITLASLCSAVAEQRPNLLFVFADQWRGQATGYAGDPNLLGKTPHLDRLAKEGVNLVNAVSTMPVCTPYRASLLTGQYALSHGLFMNDAPLNPELTTIGKVYKAAGYDTAYVGKWHIDGHGRSAYIPEERRHGFDYWKVLECTHNYNNNSAYYAGNDLKKKKWEGYDAIAQTRDMQRYIIEHAQTQKPFMAVLSWGAPHDPYNTAPAKYKKQFPVSKIQLRPNVPAANAKRARKDLAGYYAHIIALDECLGDLMATLDEAGIRDNTILVFTSDHGDMLYSHSEQRKQQPYDESTRVPLLVRYPARCDGREIDMPIGSPDIMPTLLGLSSLPIPEGVEGSDYSRVLTGESEPSNDAALIECITPFGSWHRGNGGREYRGLRTRQYTYARDLKGPWLLFDNKKDPYQTTNLVDSPDAEPVLKKLDAMLTQKLAERSDEFMPGEAYIKKWGYKVDGRGTIPYIK</sequence>
<dbReference type="CDD" id="cd16034">
    <property type="entry name" value="sulfatase_like"/>
    <property type="match status" value="1"/>
</dbReference>
<comment type="similarity">
    <text evidence="1">Belongs to the sulfatase family.</text>
</comment>
<keyword evidence="4" id="KW-0106">Calcium</keyword>
<evidence type="ECO:0000256" key="5">
    <source>
        <dbReference type="SAM" id="SignalP"/>
    </source>
</evidence>
<dbReference type="InterPro" id="IPR024607">
    <property type="entry name" value="Sulfatase_CS"/>
</dbReference>
<dbReference type="InterPro" id="IPR017850">
    <property type="entry name" value="Alkaline_phosphatase_core_sf"/>
</dbReference>
<evidence type="ECO:0000256" key="2">
    <source>
        <dbReference type="ARBA" id="ARBA00022723"/>
    </source>
</evidence>
<proteinExistence type="inferred from homology"/>
<dbReference type="InterPro" id="IPR050738">
    <property type="entry name" value="Sulfatase"/>
</dbReference>
<keyword evidence="5" id="KW-0732">Signal</keyword>
<reference evidence="7 8" key="1">
    <citation type="submission" date="2023-11" db="EMBL/GenBank/DDBJ databases">
        <title>Coraliomargarita sp. nov., isolated from marine algae.</title>
        <authorList>
            <person name="Lee J.K."/>
            <person name="Baek J.H."/>
            <person name="Kim J.M."/>
            <person name="Choi D.G."/>
            <person name="Jeon C.O."/>
        </authorList>
    </citation>
    <scope>NUCLEOTIDE SEQUENCE [LARGE SCALE GENOMIC DNA]</scope>
    <source>
        <strain evidence="7 8">J2-16</strain>
    </source>
</reference>
<dbReference type="Pfam" id="PF00884">
    <property type="entry name" value="Sulfatase"/>
    <property type="match status" value="1"/>
</dbReference>
<feature type="domain" description="Sulfatase N-terminal" evidence="6">
    <location>
        <begin position="31"/>
        <end position="342"/>
    </location>
</feature>
<evidence type="ECO:0000313" key="8">
    <source>
        <dbReference type="Proteomes" id="UP001324993"/>
    </source>
</evidence>
<evidence type="ECO:0000256" key="1">
    <source>
        <dbReference type="ARBA" id="ARBA00008779"/>
    </source>
</evidence>
<evidence type="ECO:0000256" key="4">
    <source>
        <dbReference type="ARBA" id="ARBA00022837"/>
    </source>
</evidence>
<dbReference type="PANTHER" id="PTHR42693">
    <property type="entry name" value="ARYLSULFATASE FAMILY MEMBER"/>
    <property type="match status" value="1"/>
</dbReference>
<dbReference type="EMBL" id="CP138858">
    <property type="protein sequence ID" value="WPJ97290.1"/>
    <property type="molecule type" value="Genomic_DNA"/>
</dbReference>
<keyword evidence="2" id="KW-0479">Metal-binding</keyword>
<accession>A0ABZ0RM43</accession>
<keyword evidence="8" id="KW-1185">Reference proteome</keyword>
<dbReference type="RefSeq" id="WP_319834135.1">
    <property type="nucleotide sequence ID" value="NZ_CP138858.1"/>
</dbReference>
<protein>
    <submittedName>
        <fullName evidence="7">Sulfatase</fullName>
    </submittedName>
</protein>
<dbReference type="PROSITE" id="PS00149">
    <property type="entry name" value="SULFATASE_2"/>
    <property type="match status" value="1"/>
</dbReference>
<keyword evidence="3" id="KW-0378">Hydrolase</keyword>
<evidence type="ECO:0000259" key="6">
    <source>
        <dbReference type="Pfam" id="PF00884"/>
    </source>
</evidence>
<evidence type="ECO:0000313" key="7">
    <source>
        <dbReference type="EMBL" id="WPJ97290.1"/>
    </source>
</evidence>
<dbReference type="SUPFAM" id="SSF53649">
    <property type="entry name" value="Alkaline phosphatase-like"/>
    <property type="match status" value="1"/>
</dbReference>
<organism evidence="7 8">
    <name type="scientific">Coraliomargarita algicola</name>
    <dbReference type="NCBI Taxonomy" id="3092156"/>
    <lineage>
        <taxon>Bacteria</taxon>
        <taxon>Pseudomonadati</taxon>
        <taxon>Verrucomicrobiota</taxon>
        <taxon>Opitutia</taxon>
        <taxon>Puniceicoccales</taxon>
        <taxon>Coraliomargaritaceae</taxon>
        <taxon>Coraliomargarita</taxon>
    </lineage>
</organism>
<gene>
    <name evidence="7" type="ORF">SH580_06160</name>
</gene>
<name>A0ABZ0RM43_9BACT</name>
<dbReference type="Gene3D" id="3.40.720.10">
    <property type="entry name" value="Alkaline Phosphatase, subunit A"/>
    <property type="match status" value="1"/>
</dbReference>
<evidence type="ECO:0000256" key="3">
    <source>
        <dbReference type="ARBA" id="ARBA00022801"/>
    </source>
</evidence>
<dbReference type="InterPro" id="IPR000917">
    <property type="entry name" value="Sulfatase_N"/>
</dbReference>
<dbReference type="PANTHER" id="PTHR42693:SF53">
    <property type="entry name" value="ENDO-4-O-SULFATASE"/>
    <property type="match status" value="1"/>
</dbReference>